<reference evidence="2" key="1">
    <citation type="journal article" date="2023" name="G3 (Bethesda)">
        <title>Genome assembly and association tests identify interacting loci associated with vigor, precocity, and sex in interspecific pistachio rootstocks.</title>
        <authorList>
            <person name="Palmer W."/>
            <person name="Jacygrad E."/>
            <person name="Sagayaradj S."/>
            <person name="Cavanaugh K."/>
            <person name="Han R."/>
            <person name="Bertier L."/>
            <person name="Beede B."/>
            <person name="Kafkas S."/>
            <person name="Golino D."/>
            <person name="Preece J."/>
            <person name="Michelmore R."/>
        </authorList>
    </citation>
    <scope>NUCLEOTIDE SEQUENCE [LARGE SCALE GENOMIC DNA]</scope>
</reference>
<sequence length="692" mass="77606">MAATQNEVHFCDIPDAILSNIFSLVSDTRTRNAMSLVCRKWCKLERSTRTSLVLRGNIRDLYLVPVCFKAITNLDLSLLSPWGYPLLDVSNQPLLLAKILGNSFPSVVSLTVYVRNPPILHLLAPQWPNLTHVKLVRYHQRFNAPLGSDFLALFEHCHSLASLDLSHFYCWTEDVPPLLEAYPTIAASLSHLNILSLSEGFKSNQLLDITGACPNLRELLATCIFDHRFIGFIGDETLISIASNCPRLSLLHLVDTTSSSNTGADRDDDGYALEDAMIRHTALGDFFTGLPLLEDVVLDVCNDVGNTWPAQELLNSKCPRLKSLKLGHFHGICKALDCWPDGVALCRRLESLSIKNCADLTDSGLIDISLGCSKLTKFEVQGCNRITEIGMWNFSHILRRTLIDVKISFCKNLNAVSSLKALEPIQDQIQRLHIDCVWESVNQPEGEASTSSKLPAEFKNFQTEKRSIISEETSSNKKSKHSDRNGNDFCSKNWANLQYLSLWIAVGQLLIPLPLAGLEECPMLEEVHIKIAGDCRYQPRPSMPAFGLSSLVCYPQLSKMKLDCADAIGFALTAPVGHADLSLWERFYLNGINGLNLKELNYWPPQDIDVNQRTLSLPAAGLLAQCRNLRTLIIHGTANEHFMMFFLKIPTLRDVQLREDYYPAPEDDTTTEMRVYSCSRFEDALNRRQIPD</sequence>
<proteinExistence type="predicted"/>
<evidence type="ECO:0000313" key="1">
    <source>
        <dbReference type="EMBL" id="KAJ0018318.1"/>
    </source>
</evidence>
<name>A0ACC0XIU1_9ROSI</name>
<comment type="caution">
    <text evidence="1">The sequence shown here is derived from an EMBL/GenBank/DDBJ whole genome shotgun (WGS) entry which is preliminary data.</text>
</comment>
<evidence type="ECO:0000313" key="2">
    <source>
        <dbReference type="Proteomes" id="UP001163603"/>
    </source>
</evidence>
<keyword evidence="2" id="KW-1185">Reference proteome</keyword>
<dbReference type="Proteomes" id="UP001163603">
    <property type="component" value="Chromosome 12"/>
</dbReference>
<gene>
    <name evidence="1" type="ORF">Pint_10392</name>
</gene>
<organism evidence="1 2">
    <name type="scientific">Pistacia integerrima</name>
    <dbReference type="NCBI Taxonomy" id="434235"/>
    <lineage>
        <taxon>Eukaryota</taxon>
        <taxon>Viridiplantae</taxon>
        <taxon>Streptophyta</taxon>
        <taxon>Embryophyta</taxon>
        <taxon>Tracheophyta</taxon>
        <taxon>Spermatophyta</taxon>
        <taxon>Magnoliopsida</taxon>
        <taxon>eudicotyledons</taxon>
        <taxon>Gunneridae</taxon>
        <taxon>Pentapetalae</taxon>
        <taxon>rosids</taxon>
        <taxon>malvids</taxon>
        <taxon>Sapindales</taxon>
        <taxon>Anacardiaceae</taxon>
        <taxon>Pistacia</taxon>
    </lineage>
</organism>
<dbReference type="EMBL" id="CM047747">
    <property type="protein sequence ID" value="KAJ0018318.1"/>
    <property type="molecule type" value="Genomic_DNA"/>
</dbReference>
<protein>
    <submittedName>
        <fullName evidence="1">Uncharacterized protein</fullName>
    </submittedName>
</protein>
<accession>A0ACC0XIU1</accession>